<dbReference type="EMBL" id="FLUO01000001">
    <property type="protein sequence ID" value="SBV99497.1"/>
    <property type="molecule type" value="Genomic_DNA"/>
</dbReference>
<dbReference type="AlphaFoldDB" id="A0A212JJA2"/>
<feature type="region of interest" description="Disordered" evidence="1">
    <location>
        <begin position="1"/>
        <end position="27"/>
    </location>
</feature>
<sequence>MRAVYPPLSLSPPPVSPPGDARFFEDDPPLSLPAPVPEYPVRTISPRSLADLAFELYLADAIDLEDYLLLGFPSEINPAFDRTIGALTGRRAEPDRERDMIREWEARLADLRASSAPLPALIERAERTIRLLRWLETPALGKP</sequence>
<name>A0A212JJA2_9PROT</name>
<accession>A0A212JJA2</accession>
<evidence type="ECO:0000256" key="1">
    <source>
        <dbReference type="SAM" id="MobiDB-lite"/>
    </source>
</evidence>
<organism evidence="2">
    <name type="scientific">uncultured Alphaproteobacteria bacterium</name>
    <dbReference type="NCBI Taxonomy" id="91750"/>
    <lineage>
        <taxon>Bacteria</taxon>
        <taxon>Pseudomonadati</taxon>
        <taxon>Pseudomonadota</taxon>
        <taxon>Alphaproteobacteria</taxon>
        <taxon>environmental samples</taxon>
    </lineage>
</organism>
<gene>
    <name evidence="2" type="ORF">KL86APRO_11172</name>
</gene>
<proteinExistence type="predicted"/>
<reference evidence="2" key="1">
    <citation type="submission" date="2016-04" db="EMBL/GenBank/DDBJ databases">
        <authorList>
            <person name="Evans L.H."/>
            <person name="Alamgir A."/>
            <person name="Owens N."/>
            <person name="Weber N.D."/>
            <person name="Virtaneva K."/>
            <person name="Barbian K."/>
            <person name="Babar A."/>
            <person name="Rosenke K."/>
        </authorList>
    </citation>
    <scope>NUCLEOTIDE SEQUENCE</scope>
    <source>
        <strain evidence="2">86</strain>
    </source>
</reference>
<evidence type="ECO:0000313" key="2">
    <source>
        <dbReference type="EMBL" id="SBV99497.1"/>
    </source>
</evidence>
<protein>
    <submittedName>
        <fullName evidence="2">Uncharacterized protein</fullName>
    </submittedName>
</protein>